<dbReference type="PANTHER" id="PTHR45791">
    <property type="entry name" value="CALCIUM AND INTEGRIN BINDING FAMILY MEMBER 2"/>
    <property type="match status" value="1"/>
</dbReference>
<dbReference type="GeneID" id="108680622"/>
<gene>
    <name evidence="8" type="primary">LOC108680622</name>
</gene>
<dbReference type="InterPro" id="IPR018247">
    <property type="entry name" value="EF_Hand_1_Ca_BS"/>
</dbReference>
<dbReference type="GO" id="GO:0055074">
    <property type="term" value="P:calcium ion homeostasis"/>
    <property type="evidence" value="ECO:0007669"/>
    <property type="project" value="TreeGrafter"/>
</dbReference>
<feature type="compositionally biased region" description="Basic and acidic residues" evidence="5">
    <location>
        <begin position="127"/>
        <end position="143"/>
    </location>
</feature>
<accession>A0A8B7PG67</accession>
<dbReference type="PROSITE" id="PS50222">
    <property type="entry name" value="EF_HAND_2"/>
    <property type="match status" value="1"/>
</dbReference>
<proteinExistence type="predicted"/>
<dbReference type="AlphaFoldDB" id="A0A8B7PG67"/>
<evidence type="ECO:0000313" key="8">
    <source>
        <dbReference type="RefSeq" id="XP_018024985.1"/>
    </source>
</evidence>
<feature type="region of interest" description="Disordered" evidence="5">
    <location>
        <begin position="122"/>
        <end position="143"/>
    </location>
</feature>
<feature type="non-terminal residue" evidence="8">
    <location>
        <position position="143"/>
    </location>
</feature>
<evidence type="ECO:0000259" key="6">
    <source>
        <dbReference type="PROSITE" id="PS50222"/>
    </source>
</evidence>
<sequence length="143" mass="16418">AWRVWKKMVMQSCPESQGSGLQSNAEHTKLYHSDVITLLPEVKHNPFQEDIIRCFSKCGSDGRRYFGFDQFLDLLHVMSPRAPQDVKAHYAFKLYDADEDGRLSMDDLDLVIRKLTGSADEVDTDKEETAHLSSADRRELLEK</sequence>
<dbReference type="InterPro" id="IPR002048">
    <property type="entry name" value="EF_hand_dom"/>
</dbReference>
<dbReference type="PANTHER" id="PTHR45791:SF6">
    <property type="entry name" value="CALCIUM AND INTEGRIN BINDING FAMILY MEMBER 2"/>
    <property type="match status" value="1"/>
</dbReference>
<evidence type="ECO:0000256" key="1">
    <source>
        <dbReference type="ARBA" id="ARBA00022723"/>
    </source>
</evidence>
<organism evidence="7 8">
    <name type="scientific">Hyalella azteca</name>
    <name type="common">Amphipod</name>
    <dbReference type="NCBI Taxonomy" id="294128"/>
    <lineage>
        <taxon>Eukaryota</taxon>
        <taxon>Metazoa</taxon>
        <taxon>Ecdysozoa</taxon>
        <taxon>Arthropoda</taxon>
        <taxon>Crustacea</taxon>
        <taxon>Multicrustacea</taxon>
        <taxon>Malacostraca</taxon>
        <taxon>Eumalacostraca</taxon>
        <taxon>Peracarida</taxon>
        <taxon>Amphipoda</taxon>
        <taxon>Senticaudata</taxon>
        <taxon>Talitrida</taxon>
        <taxon>Talitroidea</taxon>
        <taxon>Hyalellidae</taxon>
        <taxon>Hyalella</taxon>
    </lineage>
</organism>
<dbReference type="Gene3D" id="1.10.238.10">
    <property type="entry name" value="EF-hand"/>
    <property type="match status" value="1"/>
</dbReference>
<evidence type="ECO:0000256" key="2">
    <source>
        <dbReference type="ARBA" id="ARBA00022737"/>
    </source>
</evidence>
<feature type="domain" description="EF-hand" evidence="6">
    <location>
        <begin position="83"/>
        <end position="118"/>
    </location>
</feature>
<dbReference type="KEGG" id="hazt:108680622"/>
<dbReference type="OrthoDB" id="114727at2759"/>
<dbReference type="InterPro" id="IPR051433">
    <property type="entry name" value="CIBP"/>
</dbReference>
<dbReference type="Proteomes" id="UP000694843">
    <property type="component" value="Unplaced"/>
</dbReference>
<dbReference type="InterPro" id="IPR011992">
    <property type="entry name" value="EF-hand-dom_pair"/>
</dbReference>
<dbReference type="GO" id="GO:0000287">
    <property type="term" value="F:magnesium ion binding"/>
    <property type="evidence" value="ECO:0007669"/>
    <property type="project" value="TreeGrafter"/>
</dbReference>
<evidence type="ECO:0000313" key="7">
    <source>
        <dbReference type="Proteomes" id="UP000694843"/>
    </source>
</evidence>
<evidence type="ECO:0000256" key="5">
    <source>
        <dbReference type="SAM" id="MobiDB-lite"/>
    </source>
</evidence>
<dbReference type="PROSITE" id="PS00018">
    <property type="entry name" value="EF_HAND_1"/>
    <property type="match status" value="1"/>
</dbReference>
<keyword evidence="4" id="KW-0460">Magnesium</keyword>
<feature type="non-terminal residue" evidence="8">
    <location>
        <position position="1"/>
    </location>
</feature>
<keyword evidence="7" id="KW-1185">Reference proteome</keyword>
<dbReference type="RefSeq" id="XP_018024985.1">
    <property type="nucleotide sequence ID" value="XM_018169496.1"/>
</dbReference>
<dbReference type="GO" id="GO:0005509">
    <property type="term" value="F:calcium ion binding"/>
    <property type="evidence" value="ECO:0007669"/>
    <property type="project" value="InterPro"/>
</dbReference>
<name>A0A8B7PG67_HYAAZ</name>
<dbReference type="SUPFAM" id="SSF47473">
    <property type="entry name" value="EF-hand"/>
    <property type="match status" value="1"/>
</dbReference>
<evidence type="ECO:0000256" key="3">
    <source>
        <dbReference type="ARBA" id="ARBA00022837"/>
    </source>
</evidence>
<keyword evidence="2" id="KW-0677">Repeat</keyword>
<keyword evidence="3" id="KW-0106">Calcium</keyword>
<evidence type="ECO:0000256" key="4">
    <source>
        <dbReference type="ARBA" id="ARBA00022842"/>
    </source>
</evidence>
<keyword evidence="1" id="KW-0479">Metal-binding</keyword>
<protein>
    <submittedName>
        <fullName evidence="8">Calcium and integrin-binding protein 1-like</fullName>
    </submittedName>
</protein>
<reference evidence="8" key="1">
    <citation type="submission" date="2025-08" db="UniProtKB">
        <authorList>
            <consortium name="RefSeq"/>
        </authorList>
    </citation>
    <scope>IDENTIFICATION</scope>
    <source>
        <tissue evidence="8">Whole organism</tissue>
    </source>
</reference>